<evidence type="ECO:0000313" key="3">
    <source>
        <dbReference type="EMBL" id="MDT7037464.1"/>
    </source>
</evidence>
<dbReference type="GeneID" id="49395613"/>
<dbReference type="Proteomes" id="UP001267003">
    <property type="component" value="Unassembled WGS sequence"/>
</dbReference>
<evidence type="ECO:0000313" key="2">
    <source>
        <dbReference type="EMBL" id="MDT6989975.1"/>
    </source>
</evidence>
<dbReference type="EMBL" id="JAPEQV010000016">
    <property type="protein sequence ID" value="MDF2313705.1"/>
    <property type="molecule type" value="Genomic_DNA"/>
</dbReference>
<dbReference type="Proteomes" id="UP001151834">
    <property type="component" value="Unassembled WGS sequence"/>
</dbReference>
<evidence type="ECO:0000313" key="1">
    <source>
        <dbReference type="EMBL" id="MDF2313705.1"/>
    </source>
</evidence>
<name>A0AAW8VW76_LACPE</name>
<reference evidence="1" key="2">
    <citation type="journal article" date="2023" name="Front Nutr">
        <title>Lactiplantibacillus pentosus P2020 protects the hyperuricemia and renal inflammation in mice.</title>
        <authorList>
            <person name="Wang Z."/>
            <person name="Song L."/>
            <person name="Li X."/>
            <person name="Xiao Y."/>
            <person name="Huang Y."/>
            <person name="Zhang Y."/>
            <person name="Li J."/>
            <person name="Li M."/>
            <person name="Ren Z."/>
        </authorList>
    </citation>
    <scope>NUCLEOTIDE SEQUENCE</scope>
    <source>
        <strain evidence="1">P2000</strain>
    </source>
</reference>
<dbReference type="Proteomes" id="UP001263852">
    <property type="component" value="Unassembled WGS sequence"/>
</dbReference>
<gene>
    <name evidence="1" type="ORF">OOJ94_12815</name>
    <name evidence="2" type="ORF">RI536_07630</name>
    <name evidence="3" type="ORF">RI555_00340</name>
</gene>
<organism evidence="2 4">
    <name type="scientific">Lactiplantibacillus pentosus</name>
    <name type="common">Lactobacillus pentosus</name>
    <dbReference type="NCBI Taxonomy" id="1589"/>
    <lineage>
        <taxon>Bacteria</taxon>
        <taxon>Bacillati</taxon>
        <taxon>Bacillota</taxon>
        <taxon>Bacilli</taxon>
        <taxon>Lactobacillales</taxon>
        <taxon>Lactobacillaceae</taxon>
        <taxon>Lactiplantibacillus</taxon>
    </lineage>
</organism>
<dbReference type="RefSeq" id="WP_157685966.1">
    <property type="nucleotide sequence ID" value="NZ_BOUG01000002.1"/>
</dbReference>
<dbReference type="EMBL" id="JAVLAO010000001">
    <property type="protein sequence ID" value="MDT7037464.1"/>
    <property type="molecule type" value="Genomic_DNA"/>
</dbReference>
<reference evidence="1" key="1">
    <citation type="submission" date="2022-11" db="EMBL/GenBank/DDBJ databases">
        <authorList>
            <person name="Wang Z."/>
        </authorList>
    </citation>
    <scope>NUCLEOTIDE SEQUENCE</scope>
    <source>
        <strain evidence="1">P2000</strain>
    </source>
</reference>
<dbReference type="EMBL" id="JAVLAQ010000001">
    <property type="protein sequence ID" value="MDT6989975.1"/>
    <property type="molecule type" value="Genomic_DNA"/>
</dbReference>
<dbReference type="AlphaFoldDB" id="A0AAW8VW76"/>
<comment type="caution">
    <text evidence="2">The sequence shown here is derived from an EMBL/GenBank/DDBJ whole genome shotgun (WGS) entry which is preliminary data.</text>
</comment>
<protein>
    <submittedName>
        <fullName evidence="2">Uncharacterized protein</fullName>
    </submittedName>
</protein>
<proteinExistence type="predicted"/>
<reference evidence="2" key="3">
    <citation type="submission" date="2023-08" db="EMBL/GenBank/DDBJ databases">
        <authorList>
            <person name="Page C.A."/>
            <person name="Perez-Diaz I.M."/>
        </authorList>
    </citation>
    <scope>NUCLEOTIDE SEQUENCE</scope>
    <source>
        <strain evidence="3">1.8.9</strain>
        <strain evidence="2">7.8.46</strain>
    </source>
</reference>
<accession>A0AAW8VW76</accession>
<evidence type="ECO:0000313" key="4">
    <source>
        <dbReference type="Proteomes" id="UP001267003"/>
    </source>
</evidence>
<sequence length="51" mass="5672">MSYKAGYGLWRAPAVYLPQLLLSAIVSTKMVGNLNQTEVTSHDDQTTFLQN</sequence>